<evidence type="ECO:0000259" key="3">
    <source>
        <dbReference type="SMART" id="SM00822"/>
    </source>
</evidence>
<feature type="domain" description="Ketoreductase" evidence="3">
    <location>
        <begin position="10"/>
        <end position="191"/>
    </location>
</feature>
<dbReference type="SUPFAM" id="SSF51735">
    <property type="entry name" value="NAD(P)-binding Rossmann-fold domains"/>
    <property type="match status" value="1"/>
</dbReference>
<sequence>MGCHLTSNSSRVLITGGSSGIGFAVAKRLLEDDSKLLLVARDEQRLQAAQQALKADYPDADVVVFVADTSIPAEIKKIFAYLQQQKCSLSGLVHCAGSMLEAPLMMVREEQIDEQYAVHLKSALMLCQSASKMMLRAKQGSFVLVSSVVAEQGSSGQVVYASMKSAMSGLVKSLAQELGTFNIRVNCVSPGVIDTPLLAHYDDEKKQQLAEKSALKRLGTASEVASLVRFLLADESRYITAQNIAVDGGLRL</sequence>
<dbReference type="GO" id="GO:0048038">
    <property type="term" value="F:quinone binding"/>
    <property type="evidence" value="ECO:0007669"/>
    <property type="project" value="TreeGrafter"/>
</dbReference>
<protein>
    <submittedName>
        <fullName evidence="4">SDR family oxidoreductase</fullName>
    </submittedName>
</protein>
<dbReference type="PANTHER" id="PTHR42760">
    <property type="entry name" value="SHORT-CHAIN DEHYDROGENASES/REDUCTASES FAMILY MEMBER"/>
    <property type="match status" value="1"/>
</dbReference>
<dbReference type="FunFam" id="3.40.50.720:FF:000173">
    <property type="entry name" value="3-oxoacyl-[acyl-carrier protein] reductase"/>
    <property type="match status" value="1"/>
</dbReference>
<dbReference type="Pfam" id="PF13561">
    <property type="entry name" value="adh_short_C2"/>
    <property type="match status" value="1"/>
</dbReference>
<dbReference type="Gene3D" id="3.40.50.720">
    <property type="entry name" value="NAD(P)-binding Rossmann-like Domain"/>
    <property type="match status" value="1"/>
</dbReference>
<dbReference type="CDD" id="cd05233">
    <property type="entry name" value="SDR_c"/>
    <property type="match status" value="1"/>
</dbReference>
<dbReference type="SMART" id="SM00822">
    <property type="entry name" value="PKS_KR"/>
    <property type="match status" value="1"/>
</dbReference>
<gene>
    <name evidence="4" type="ORF">D4741_14600</name>
</gene>
<accession>A0A3A3EH12</accession>
<dbReference type="PRINTS" id="PR00081">
    <property type="entry name" value="GDHRDH"/>
</dbReference>
<evidence type="ECO:0000256" key="1">
    <source>
        <dbReference type="ARBA" id="ARBA00006484"/>
    </source>
</evidence>
<dbReference type="AlphaFoldDB" id="A0A3A3EH12"/>
<evidence type="ECO:0000313" key="5">
    <source>
        <dbReference type="Proteomes" id="UP000265938"/>
    </source>
</evidence>
<dbReference type="EMBL" id="QYSE01000003">
    <property type="protein sequence ID" value="RJF34607.1"/>
    <property type="molecule type" value="Genomic_DNA"/>
</dbReference>
<evidence type="ECO:0000256" key="2">
    <source>
        <dbReference type="ARBA" id="ARBA00023002"/>
    </source>
</evidence>
<dbReference type="GO" id="GO:0016616">
    <property type="term" value="F:oxidoreductase activity, acting on the CH-OH group of donors, NAD or NADP as acceptor"/>
    <property type="evidence" value="ECO:0007669"/>
    <property type="project" value="UniProtKB-ARBA"/>
</dbReference>
<dbReference type="GO" id="GO:0006633">
    <property type="term" value="P:fatty acid biosynthetic process"/>
    <property type="evidence" value="ECO:0007669"/>
    <property type="project" value="TreeGrafter"/>
</dbReference>
<dbReference type="InterPro" id="IPR057326">
    <property type="entry name" value="KR_dom"/>
</dbReference>
<keyword evidence="2" id="KW-0560">Oxidoreductase</keyword>
<evidence type="ECO:0000313" key="4">
    <source>
        <dbReference type="EMBL" id="RJF34607.1"/>
    </source>
</evidence>
<dbReference type="InterPro" id="IPR036291">
    <property type="entry name" value="NAD(P)-bd_dom_sf"/>
</dbReference>
<organism evidence="4 5">
    <name type="scientific">Pseudoalteromonas gelatinilytica</name>
    <dbReference type="NCBI Taxonomy" id="1703256"/>
    <lineage>
        <taxon>Bacteria</taxon>
        <taxon>Pseudomonadati</taxon>
        <taxon>Pseudomonadota</taxon>
        <taxon>Gammaproteobacteria</taxon>
        <taxon>Alteromonadales</taxon>
        <taxon>Pseudoalteromonadaceae</taxon>
        <taxon>Pseudoalteromonas</taxon>
    </lineage>
</organism>
<comment type="caution">
    <text evidence="4">The sequence shown here is derived from an EMBL/GenBank/DDBJ whole genome shotgun (WGS) entry which is preliminary data.</text>
</comment>
<name>A0A3A3EH12_9GAMM</name>
<dbReference type="InterPro" id="IPR002347">
    <property type="entry name" value="SDR_fam"/>
</dbReference>
<dbReference type="Proteomes" id="UP000265938">
    <property type="component" value="Unassembled WGS sequence"/>
</dbReference>
<proteinExistence type="inferred from homology"/>
<reference evidence="4 5" key="1">
    <citation type="submission" date="2018-09" db="EMBL/GenBank/DDBJ databases">
        <title>Identification of marine bacteria producing industrial enzymes.</title>
        <authorList>
            <person name="Cheng T.H."/>
            <person name="Saidin J."/>
            <person name="Muhd D.D."/>
            <person name="Isa M.N.M."/>
            <person name="Bakar M.F.A."/>
            <person name="Ismail N."/>
        </authorList>
    </citation>
    <scope>NUCLEOTIDE SEQUENCE [LARGE SCALE GENOMIC DNA]</scope>
    <source>
        <strain evidence="4 5">MNAD 1.6</strain>
    </source>
</reference>
<dbReference type="PANTHER" id="PTHR42760:SF133">
    <property type="entry name" value="3-OXOACYL-[ACYL-CARRIER-PROTEIN] REDUCTASE"/>
    <property type="match status" value="1"/>
</dbReference>
<comment type="similarity">
    <text evidence="1">Belongs to the short-chain dehydrogenases/reductases (SDR) family.</text>
</comment>